<evidence type="ECO:0000313" key="13">
    <source>
        <dbReference type="Proteomes" id="UP001524502"/>
    </source>
</evidence>
<dbReference type="InterPro" id="IPR017459">
    <property type="entry name" value="Glycosyl_Trfase_fam3_N_dom"/>
</dbReference>
<dbReference type="InterPro" id="IPR017872">
    <property type="entry name" value="Pyrmidine_PPase_CS"/>
</dbReference>
<evidence type="ECO:0000256" key="7">
    <source>
        <dbReference type="ARBA" id="ARBA00022676"/>
    </source>
</evidence>
<dbReference type="InterPro" id="IPR000053">
    <property type="entry name" value="Thymidine/pyrmidine_PPase"/>
</dbReference>
<gene>
    <name evidence="12" type="ORF">NE619_13525</name>
</gene>
<comment type="similarity">
    <text evidence="3">Belongs to the thymidine/pyrimidine-nucleoside phosphorylase family.</text>
</comment>
<dbReference type="PANTHER" id="PTHR10515">
    <property type="entry name" value="THYMIDINE PHOSPHORYLASE"/>
    <property type="match status" value="1"/>
</dbReference>
<keyword evidence="13" id="KW-1185">Reference proteome</keyword>
<dbReference type="PIRSF" id="PIRSF000478">
    <property type="entry name" value="TP_PyNP"/>
    <property type="match status" value="1"/>
</dbReference>
<dbReference type="EMBL" id="JANFXK010000016">
    <property type="protein sequence ID" value="MCQ4637749.1"/>
    <property type="molecule type" value="Genomic_DNA"/>
</dbReference>
<comment type="catalytic activity">
    <reaction evidence="1">
        <text>2'-deoxyuridine + phosphate = 2-deoxy-alpha-D-ribose 1-phosphate + uracil</text>
        <dbReference type="Rhea" id="RHEA:22824"/>
        <dbReference type="ChEBI" id="CHEBI:16450"/>
        <dbReference type="ChEBI" id="CHEBI:17568"/>
        <dbReference type="ChEBI" id="CHEBI:43474"/>
        <dbReference type="ChEBI" id="CHEBI:57259"/>
        <dbReference type="EC" id="2.4.2.2"/>
    </reaction>
</comment>
<name>A0ABT1RRH3_9FIRM</name>
<dbReference type="GO" id="GO:0016154">
    <property type="term" value="F:pyrimidine-nucleoside phosphorylase activity"/>
    <property type="evidence" value="ECO:0007669"/>
    <property type="project" value="UniProtKB-EC"/>
</dbReference>
<dbReference type="Pfam" id="PF00591">
    <property type="entry name" value="Glycos_transf_3"/>
    <property type="match status" value="1"/>
</dbReference>
<dbReference type="SMART" id="SM00941">
    <property type="entry name" value="PYNP_C"/>
    <property type="match status" value="1"/>
</dbReference>
<evidence type="ECO:0000256" key="5">
    <source>
        <dbReference type="ARBA" id="ARBA00011889"/>
    </source>
</evidence>
<comment type="catalytic activity">
    <reaction evidence="9">
        <text>uridine + phosphate = alpha-D-ribose 1-phosphate + uracil</text>
        <dbReference type="Rhea" id="RHEA:24388"/>
        <dbReference type="ChEBI" id="CHEBI:16704"/>
        <dbReference type="ChEBI" id="CHEBI:17568"/>
        <dbReference type="ChEBI" id="CHEBI:43474"/>
        <dbReference type="ChEBI" id="CHEBI:57720"/>
        <dbReference type="EC" id="2.4.2.2"/>
    </reaction>
</comment>
<evidence type="ECO:0000256" key="2">
    <source>
        <dbReference type="ARBA" id="ARBA00003877"/>
    </source>
</evidence>
<evidence type="ECO:0000256" key="9">
    <source>
        <dbReference type="ARBA" id="ARBA00048453"/>
    </source>
</evidence>
<accession>A0ABT1RRH3</accession>
<dbReference type="NCBIfam" id="NF004747">
    <property type="entry name" value="PRK06078.1"/>
    <property type="match status" value="1"/>
</dbReference>
<dbReference type="Pfam" id="PF07831">
    <property type="entry name" value="PYNP_C"/>
    <property type="match status" value="1"/>
</dbReference>
<feature type="domain" description="Pyrimidine nucleoside phosphorylase C-terminal" evidence="11">
    <location>
        <begin position="345"/>
        <end position="419"/>
    </location>
</feature>
<dbReference type="SUPFAM" id="SSF52418">
    <property type="entry name" value="Nucleoside phosphorylase/phosphoribosyltransferase catalytic domain"/>
    <property type="match status" value="1"/>
</dbReference>
<comment type="catalytic activity">
    <reaction evidence="10">
        <text>thymidine + phosphate = 2-deoxy-alpha-D-ribose 1-phosphate + thymine</text>
        <dbReference type="Rhea" id="RHEA:16037"/>
        <dbReference type="ChEBI" id="CHEBI:17748"/>
        <dbReference type="ChEBI" id="CHEBI:17821"/>
        <dbReference type="ChEBI" id="CHEBI:43474"/>
        <dbReference type="ChEBI" id="CHEBI:57259"/>
        <dbReference type="EC" id="2.4.2.2"/>
    </reaction>
</comment>
<protein>
    <recommendedName>
        <fullName evidence="6">Pyrimidine-nucleoside phosphorylase</fullName>
        <ecNumber evidence="5">2.4.2.2</ecNumber>
    </recommendedName>
</protein>
<evidence type="ECO:0000256" key="1">
    <source>
        <dbReference type="ARBA" id="ARBA00001066"/>
    </source>
</evidence>
<dbReference type="NCBIfam" id="TIGR02644">
    <property type="entry name" value="Y_phosphoryl"/>
    <property type="match status" value="1"/>
</dbReference>
<keyword evidence="7 12" id="KW-0328">Glycosyltransferase</keyword>
<evidence type="ECO:0000256" key="10">
    <source>
        <dbReference type="ARBA" id="ARBA00048525"/>
    </source>
</evidence>
<reference evidence="12 13" key="1">
    <citation type="submission" date="2022-06" db="EMBL/GenBank/DDBJ databases">
        <title>Isolation of gut microbiota from human fecal samples.</title>
        <authorList>
            <person name="Pamer E.G."/>
            <person name="Barat B."/>
            <person name="Waligurski E."/>
            <person name="Medina S."/>
            <person name="Paddock L."/>
            <person name="Mostad J."/>
        </authorList>
    </citation>
    <scope>NUCLEOTIDE SEQUENCE [LARGE SCALE GENOMIC DNA]</scope>
    <source>
        <strain evidence="12 13">SL.3.17</strain>
    </source>
</reference>
<dbReference type="RefSeq" id="WP_256132933.1">
    <property type="nucleotide sequence ID" value="NZ_JANFXK010000016.1"/>
</dbReference>
<dbReference type="EC" id="2.4.2.2" evidence="5"/>
<comment type="function">
    <text evidence="2">Catalyzes phosphorolysis of the pyrimidine nucleosides uridine, thymidine and 2'-deoxyuridine with the formation of the corresponding pyrimidine base and ribose-1-phosphate.</text>
</comment>
<evidence type="ECO:0000256" key="4">
    <source>
        <dbReference type="ARBA" id="ARBA00011738"/>
    </source>
</evidence>
<evidence type="ECO:0000256" key="3">
    <source>
        <dbReference type="ARBA" id="ARBA00006915"/>
    </source>
</evidence>
<dbReference type="InterPro" id="IPR036320">
    <property type="entry name" value="Glycosyl_Trfase_fam3_N_dom_sf"/>
</dbReference>
<dbReference type="Proteomes" id="UP001524502">
    <property type="component" value="Unassembled WGS sequence"/>
</dbReference>
<dbReference type="SUPFAM" id="SSF47648">
    <property type="entry name" value="Nucleoside phosphorylase/phosphoribosyltransferase N-terminal domain"/>
    <property type="match status" value="1"/>
</dbReference>
<evidence type="ECO:0000259" key="11">
    <source>
        <dbReference type="SMART" id="SM00941"/>
    </source>
</evidence>
<dbReference type="Gene3D" id="1.20.970.10">
    <property type="entry name" value="Transferase, Pyrimidine Nucleoside Phosphorylase, Chain C"/>
    <property type="match status" value="1"/>
</dbReference>
<comment type="subunit">
    <text evidence="4">Homodimer.</text>
</comment>
<evidence type="ECO:0000256" key="8">
    <source>
        <dbReference type="ARBA" id="ARBA00022679"/>
    </source>
</evidence>
<dbReference type="NCBIfam" id="NF004490">
    <property type="entry name" value="PRK05820.1"/>
    <property type="match status" value="1"/>
</dbReference>
<dbReference type="InterPro" id="IPR000312">
    <property type="entry name" value="Glycosyl_Trfase_fam3"/>
</dbReference>
<dbReference type="Gene3D" id="3.90.1170.30">
    <property type="entry name" value="Pyrimidine nucleoside phosphorylase-like, C-terminal domain"/>
    <property type="match status" value="1"/>
</dbReference>
<dbReference type="InterPro" id="IPR035902">
    <property type="entry name" value="Nuc_phospho_transferase"/>
</dbReference>
<organism evidence="12 13">
    <name type="scientific">Anaerovorax odorimutans</name>
    <dbReference type="NCBI Taxonomy" id="109327"/>
    <lineage>
        <taxon>Bacteria</taxon>
        <taxon>Bacillati</taxon>
        <taxon>Bacillota</taxon>
        <taxon>Clostridia</taxon>
        <taxon>Peptostreptococcales</taxon>
        <taxon>Anaerovoracaceae</taxon>
        <taxon>Anaerovorax</taxon>
    </lineage>
</organism>
<dbReference type="InterPro" id="IPR013102">
    <property type="entry name" value="PYNP_C"/>
</dbReference>
<dbReference type="PROSITE" id="PS00647">
    <property type="entry name" value="THYMID_PHOSPHORYLASE"/>
    <property type="match status" value="1"/>
</dbReference>
<sequence>MNMNDIIIKKRDGGVLSKEEIQYFVTGYTKGEIPDYQASALLMAIYFKGMDKEETYALTTAMRDSGDIVDLSAIKGVKVDKHSTGGVGDKTTLIVGPMAAACGVPIAKMSGRGLGFTGGTVDKMESIPGFKTTLEEQEFMDLVNKNGISVIGQTGSIAPADKKIYALRDVTGTVENLSLITSSVMSKKLASGSDAIVLDVKCGDGAFMENLEEARQLGQLMVEIGNSDGKRTIAVITDMDQPLGRAVGNSLEVIEAIETLKGNGPADITRLSETLAGIMVYAGGKADSPEQGHEMAKESLRNGSALEKMRLFIQGQGGDPAILEDTTLFPQHTFAVEVTSPSDGFIEKIRARQVGVASQHAGAGRATKDDVIDMAAGIYLNKKVGDAVLEGELLATVYGNDEAKAAAAAKDLEAAYEISDTKTEPRPLIKEIIGL</sequence>
<dbReference type="SUPFAM" id="SSF54680">
    <property type="entry name" value="Pyrimidine nucleoside phosphorylase C-terminal domain"/>
    <property type="match status" value="1"/>
</dbReference>
<comment type="caution">
    <text evidence="12">The sequence shown here is derived from an EMBL/GenBank/DDBJ whole genome shotgun (WGS) entry which is preliminary data.</text>
</comment>
<proteinExistence type="inferred from homology"/>
<dbReference type="PANTHER" id="PTHR10515:SF0">
    <property type="entry name" value="THYMIDINE PHOSPHORYLASE"/>
    <property type="match status" value="1"/>
</dbReference>
<dbReference type="InterPro" id="IPR036566">
    <property type="entry name" value="PYNP-like_C_sf"/>
</dbReference>
<keyword evidence="8 12" id="KW-0808">Transferase</keyword>
<dbReference type="Gene3D" id="3.40.1030.10">
    <property type="entry name" value="Nucleoside phosphorylase/phosphoribosyltransferase catalytic domain"/>
    <property type="match status" value="1"/>
</dbReference>
<evidence type="ECO:0000313" key="12">
    <source>
        <dbReference type="EMBL" id="MCQ4637749.1"/>
    </source>
</evidence>
<dbReference type="Pfam" id="PF02885">
    <property type="entry name" value="Glycos_trans_3N"/>
    <property type="match status" value="1"/>
</dbReference>
<dbReference type="InterPro" id="IPR018090">
    <property type="entry name" value="Pyrmidine_PPas_bac/euk"/>
</dbReference>
<evidence type="ECO:0000256" key="6">
    <source>
        <dbReference type="ARBA" id="ARBA00014680"/>
    </source>
</evidence>